<dbReference type="Pfam" id="PF03544">
    <property type="entry name" value="TonB_C"/>
    <property type="match status" value="1"/>
</dbReference>
<keyword evidence="3" id="KW-0813">Transport</keyword>
<evidence type="ECO:0000256" key="10">
    <source>
        <dbReference type="SAM" id="MobiDB-lite"/>
    </source>
</evidence>
<evidence type="ECO:0000256" key="8">
    <source>
        <dbReference type="ARBA" id="ARBA00022989"/>
    </source>
</evidence>
<dbReference type="InterPro" id="IPR006260">
    <property type="entry name" value="TonB/TolA_C"/>
</dbReference>
<keyword evidence="8 11" id="KW-1133">Transmembrane helix</keyword>
<proteinExistence type="inferred from homology"/>
<feature type="domain" description="TonB C-terminal" evidence="12">
    <location>
        <begin position="183"/>
        <end position="274"/>
    </location>
</feature>
<evidence type="ECO:0000256" key="9">
    <source>
        <dbReference type="ARBA" id="ARBA00023136"/>
    </source>
</evidence>
<dbReference type="GO" id="GO:0098797">
    <property type="term" value="C:plasma membrane protein complex"/>
    <property type="evidence" value="ECO:0007669"/>
    <property type="project" value="TreeGrafter"/>
</dbReference>
<reference evidence="13 14" key="1">
    <citation type="submission" date="2016-11" db="EMBL/GenBank/DDBJ databases">
        <authorList>
            <person name="Jaros S."/>
            <person name="Januszkiewicz K."/>
            <person name="Wedrychowicz H."/>
        </authorList>
    </citation>
    <scope>NUCLEOTIDE SEQUENCE [LARGE SCALE GENOMIC DNA]</scope>
    <source>
        <strain evidence="13 14">DSM 3074</strain>
    </source>
</reference>
<evidence type="ECO:0000256" key="5">
    <source>
        <dbReference type="ARBA" id="ARBA00022519"/>
    </source>
</evidence>
<sequence>MNPDKNDSDEKREYRAWLGSLAIHVVIFAIVCFTGLFVVVSPPKEQPLDVSLYDADAGGGNRGGGAAAAAAAPPPAPTAPAIDDVVLDKKKEELLPKIEESFTKEPEKQEIFKKEHNAPTAPAVVTSPNGEGNGTGDSLSPNGGNGSGGEGNGTGSGPSGNGNGGTGNGTGDGPGNGDGNGKRPAIAPTLIEAPEPVYPESLRQRNIKGQVIVRIVVGTDGEVMSADIESSSGYGEMDQSALNAAWGYRYTVAYNEYGQAVPFQKRVRITFKLR</sequence>
<evidence type="ECO:0000256" key="3">
    <source>
        <dbReference type="ARBA" id="ARBA00022448"/>
    </source>
</evidence>
<name>A0A1M6AGP4_9FIRM</name>
<dbReference type="OrthoDB" id="1681210at2"/>
<keyword evidence="4" id="KW-1003">Cell membrane</keyword>
<dbReference type="PROSITE" id="PS52015">
    <property type="entry name" value="TONB_CTD"/>
    <property type="match status" value="1"/>
</dbReference>
<dbReference type="InterPro" id="IPR051045">
    <property type="entry name" value="TonB-dependent_transducer"/>
</dbReference>
<comment type="similarity">
    <text evidence="2">Belongs to the TonB family.</text>
</comment>
<dbReference type="RefSeq" id="WP_052212150.1">
    <property type="nucleotide sequence ID" value="NZ_FQYW01000004.1"/>
</dbReference>
<dbReference type="Gene3D" id="3.30.1150.10">
    <property type="match status" value="1"/>
</dbReference>
<evidence type="ECO:0000256" key="11">
    <source>
        <dbReference type="SAM" id="Phobius"/>
    </source>
</evidence>
<gene>
    <name evidence="13" type="ORF">SAMN02745671_00335</name>
</gene>
<evidence type="ECO:0000256" key="1">
    <source>
        <dbReference type="ARBA" id="ARBA00004383"/>
    </source>
</evidence>
<evidence type="ECO:0000259" key="12">
    <source>
        <dbReference type="PROSITE" id="PS52015"/>
    </source>
</evidence>
<keyword evidence="9 11" id="KW-0472">Membrane</keyword>
<feature type="region of interest" description="Disordered" evidence="10">
    <location>
        <begin position="97"/>
        <end position="186"/>
    </location>
</feature>
<keyword evidence="6 11" id="KW-0812">Transmembrane</keyword>
<comment type="subcellular location">
    <subcellularLocation>
        <location evidence="1">Cell inner membrane</location>
        <topology evidence="1">Single-pass membrane protein</topology>
        <orientation evidence="1">Periplasmic side</orientation>
    </subcellularLocation>
</comment>
<feature type="transmembrane region" description="Helical" evidence="11">
    <location>
        <begin position="21"/>
        <end position="40"/>
    </location>
</feature>
<evidence type="ECO:0000256" key="7">
    <source>
        <dbReference type="ARBA" id="ARBA00022927"/>
    </source>
</evidence>
<feature type="region of interest" description="Disordered" evidence="10">
    <location>
        <begin position="61"/>
        <end position="83"/>
    </location>
</feature>
<protein>
    <submittedName>
        <fullName evidence="13">TonB protein C-terminal</fullName>
    </submittedName>
</protein>
<accession>A0A1M6AGP4</accession>
<evidence type="ECO:0000313" key="13">
    <source>
        <dbReference type="EMBL" id="SHI35488.1"/>
    </source>
</evidence>
<dbReference type="NCBIfam" id="TIGR01352">
    <property type="entry name" value="tonB_Cterm"/>
    <property type="match status" value="1"/>
</dbReference>
<organism evidence="13 14">
    <name type="scientific">Anaerovibrio lipolyticus DSM 3074</name>
    <dbReference type="NCBI Taxonomy" id="1120997"/>
    <lineage>
        <taxon>Bacteria</taxon>
        <taxon>Bacillati</taxon>
        <taxon>Bacillota</taxon>
        <taxon>Negativicutes</taxon>
        <taxon>Selenomonadales</taxon>
        <taxon>Selenomonadaceae</taxon>
        <taxon>Anaerovibrio</taxon>
    </lineage>
</organism>
<dbReference type="InterPro" id="IPR037682">
    <property type="entry name" value="TonB_C"/>
</dbReference>
<dbReference type="GO" id="GO:0015031">
    <property type="term" value="P:protein transport"/>
    <property type="evidence" value="ECO:0007669"/>
    <property type="project" value="UniProtKB-KW"/>
</dbReference>
<dbReference type="EMBL" id="FQYW01000004">
    <property type="protein sequence ID" value="SHI35488.1"/>
    <property type="molecule type" value="Genomic_DNA"/>
</dbReference>
<dbReference type="SUPFAM" id="SSF74653">
    <property type="entry name" value="TolA/TonB C-terminal domain"/>
    <property type="match status" value="1"/>
</dbReference>
<dbReference type="PANTHER" id="PTHR33446">
    <property type="entry name" value="PROTEIN TONB-RELATED"/>
    <property type="match status" value="1"/>
</dbReference>
<keyword evidence="5" id="KW-0997">Cell inner membrane</keyword>
<evidence type="ECO:0000313" key="14">
    <source>
        <dbReference type="Proteomes" id="UP000191240"/>
    </source>
</evidence>
<evidence type="ECO:0000256" key="4">
    <source>
        <dbReference type="ARBA" id="ARBA00022475"/>
    </source>
</evidence>
<dbReference type="AlphaFoldDB" id="A0A1M6AGP4"/>
<evidence type="ECO:0000256" key="6">
    <source>
        <dbReference type="ARBA" id="ARBA00022692"/>
    </source>
</evidence>
<dbReference type="GO" id="GO:0031992">
    <property type="term" value="F:energy transducer activity"/>
    <property type="evidence" value="ECO:0007669"/>
    <property type="project" value="TreeGrafter"/>
</dbReference>
<dbReference type="PANTHER" id="PTHR33446:SF2">
    <property type="entry name" value="PROTEIN TONB"/>
    <property type="match status" value="1"/>
</dbReference>
<feature type="compositionally biased region" description="Basic and acidic residues" evidence="10">
    <location>
        <begin position="97"/>
        <end position="117"/>
    </location>
</feature>
<feature type="compositionally biased region" description="Gly residues" evidence="10">
    <location>
        <begin position="143"/>
        <end position="179"/>
    </location>
</feature>
<evidence type="ECO:0000256" key="2">
    <source>
        <dbReference type="ARBA" id="ARBA00006555"/>
    </source>
</evidence>
<dbReference type="Proteomes" id="UP000191240">
    <property type="component" value="Unassembled WGS sequence"/>
</dbReference>
<keyword evidence="7" id="KW-0653">Protein transport</keyword>
<dbReference type="GO" id="GO:0055085">
    <property type="term" value="P:transmembrane transport"/>
    <property type="evidence" value="ECO:0007669"/>
    <property type="project" value="InterPro"/>
</dbReference>